<feature type="transmembrane region" description="Helical" evidence="1">
    <location>
        <begin position="305"/>
        <end position="330"/>
    </location>
</feature>
<dbReference type="Pfam" id="PF13399">
    <property type="entry name" value="LytR_C"/>
    <property type="match status" value="1"/>
</dbReference>
<gene>
    <name evidence="3" type="ORF">COX22_01505</name>
</gene>
<name>A0A2G9ZLC4_9BACT</name>
<dbReference type="Gene3D" id="3.30.70.2390">
    <property type="match status" value="1"/>
</dbReference>
<evidence type="ECO:0000313" key="4">
    <source>
        <dbReference type="Proteomes" id="UP000230729"/>
    </source>
</evidence>
<comment type="caution">
    <text evidence="3">The sequence shown here is derived from an EMBL/GenBank/DDBJ whole genome shotgun (WGS) entry which is preliminary data.</text>
</comment>
<evidence type="ECO:0000259" key="2">
    <source>
        <dbReference type="Pfam" id="PF13399"/>
    </source>
</evidence>
<dbReference type="InterPro" id="IPR027381">
    <property type="entry name" value="LytR/CpsA/Psr_C"/>
</dbReference>
<dbReference type="Proteomes" id="UP000230729">
    <property type="component" value="Unassembled WGS sequence"/>
</dbReference>
<dbReference type="AlphaFoldDB" id="A0A2G9ZLC4"/>
<feature type="domain" description="LytR/CpsA/Psr regulator C-terminal" evidence="2">
    <location>
        <begin position="456"/>
        <end position="539"/>
    </location>
</feature>
<keyword evidence="1" id="KW-0812">Transmembrane</keyword>
<protein>
    <recommendedName>
        <fullName evidence="2">LytR/CpsA/Psr regulator C-terminal domain-containing protein</fullName>
    </recommendedName>
</protein>
<proteinExistence type="predicted"/>
<organism evidence="3 4">
    <name type="scientific">Candidatus Falkowbacteria bacterium CG23_combo_of_CG06-09_8_20_14_all_49_15</name>
    <dbReference type="NCBI Taxonomy" id="1974572"/>
    <lineage>
        <taxon>Bacteria</taxon>
        <taxon>Candidatus Falkowiibacteriota</taxon>
    </lineage>
</organism>
<sequence>MKNYFFSKSQNQSFGLVIGKFGQCLFLVFFTLGFLINPANAQSDLNKLTLTITPPLVKANVSPGDTWNSSVKVINNNNQPIKVFTEKHDFKSGEEGGIVLLAPPSQSSPDSQDFLLTQWLSIEAGPIEIPAQKSVDIPYTIKVPANAGPGGHYGLIFVGTKPQAEAAGTVLKVSSQLASIIMLTVRGETTESGEIREFSTDKSVYGRADVNFSVRFTNTGNVHLQPRGDIVIYDQWNKEKDRININHQSEFGNVLPQSTRQWQYVWTKGNGLLEMGRYRAMLVLSFGETSYETASQSLYFWKMNFPVLFGFLGGLAFLIILLVFLLRLYIRRAVKNAQSFLRVSPPPAPVGPQTLIIPAAGQANGGSINLKDKPDSVSPAPRRPRRKKLVAAGLAVVLVFSGYYFFRSGTEKAPALDGYPKINPVQTEEAPGEPVLPKEQPSSGMPAANKIVLPAITILNGSGQSGVAARALEFFASSGFQEINTGNADRFDYAGTIIKYPQKYAAQAEAVSQLFPIVVELMTDETRPEEIIVILGRDFSLQF</sequence>
<accession>A0A2G9ZLC4</accession>
<feature type="transmembrane region" description="Helical" evidence="1">
    <location>
        <begin position="389"/>
        <end position="406"/>
    </location>
</feature>
<keyword evidence="1" id="KW-0472">Membrane</keyword>
<evidence type="ECO:0000313" key="3">
    <source>
        <dbReference type="EMBL" id="PIP33975.1"/>
    </source>
</evidence>
<reference evidence="3 4" key="1">
    <citation type="submission" date="2017-09" db="EMBL/GenBank/DDBJ databases">
        <title>Depth-based differentiation of microbial function through sediment-hosted aquifers and enrichment of novel symbionts in the deep terrestrial subsurface.</title>
        <authorList>
            <person name="Probst A.J."/>
            <person name="Ladd B."/>
            <person name="Jarett J.K."/>
            <person name="Geller-Mcgrath D.E."/>
            <person name="Sieber C.M."/>
            <person name="Emerson J.B."/>
            <person name="Anantharaman K."/>
            <person name="Thomas B.C."/>
            <person name="Malmstrom R."/>
            <person name="Stieglmeier M."/>
            <person name="Klingl A."/>
            <person name="Woyke T."/>
            <person name="Ryan C.M."/>
            <person name="Banfield J.F."/>
        </authorList>
    </citation>
    <scope>NUCLEOTIDE SEQUENCE [LARGE SCALE GENOMIC DNA]</scope>
    <source>
        <strain evidence="3">CG23_combo_of_CG06-09_8_20_14_all_49_15</strain>
    </source>
</reference>
<keyword evidence="1" id="KW-1133">Transmembrane helix</keyword>
<evidence type="ECO:0000256" key="1">
    <source>
        <dbReference type="SAM" id="Phobius"/>
    </source>
</evidence>
<dbReference type="EMBL" id="PCSD01000031">
    <property type="protein sequence ID" value="PIP33975.1"/>
    <property type="molecule type" value="Genomic_DNA"/>
</dbReference>